<name>A0ABS7DFP7_9GAMM</name>
<dbReference type="Gene3D" id="3.40.1550.20">
    <property type="entry name" value="Transcriptional regulator MraZ domain"/>
    <property type="match status" value="1"/>
</dbReference>
<comment type="caution">
    <text evidence="9">The sequence shown here is derived from an EMBL/GenBank/DDBJ whole genome shotgun (WGS) entry which is preliminary data.</text>
</comment>
<dbReference type="InterPro" id="IPR035644">
    <property type="entry name" value="MraZ_C"/>
</dbReference>
<evidence type="ECO:0000256" key="3">
    <source>
        <dbReference type="ARBA" id="ARBA00022737"/>
    </source>
</evidence>
<protein>
    <recommendedName>
        <fullName evidence="1 7">Transcriptional regulator MraZ</fullName>
    </recommendedName>
</protein>
<dbReference type="InterPro" id="IPR038619">
    <property type="entry name" value="MraZ_sf"/>
</dbReference>
<dbReference type="CDD" id="cd16321">
    <property type="entry name" value="MraZ_C"/>
    <property type="match status" value="1"/>
</dbReference>
<dbReference type="InterPro" id="IPR007159">
    <property type="entry name" value="SpoVT-AbrB_dom"/>
</dbReference>
<evidence type="ECO:0000256" key="5">
    <source>
        <dbReference type="ARBA" id="ARBA00023125"/>
    </source>
</evidence>
<accession>A0ABS7DFP7</accession>
<dbReference type="SUPFAM" id="SSF89447">
    <property type="entry name" value="AbrB/MazE/MraZ-like"/>
    <property type="match status" value="1"/>
</dbReference>
<evidence type="ECO:0000259" key="8">
    <source>
        <dbReference type="PROSITE" id="PS51740"/>
    </source>
</evidence>
<dbReference type="Pfam" id="PF02381">
    <property type="entry name" value="MraZ"/>
    <property type="match status" value="2"/>
</dbReference>
<dbReference type="PANTHER" id="PTHR34701">
    <property type="entry name" value="TRANSCRIPTIONAL REGULATOR MRAZ"/>
    <property type="match status" value="1"/>
</dbReference>
<keyword evidence="5 7" id="KW-0238">DNA-binding</keyword>
<evidence type="ECO:0000313" key="9">
    <source>
        <dbReference type="EMBL" id="MBW7570109.1"/>
    </source>
</evidence>
<sequence>MDDGVFFCGTTEISLDSKGRLAVPARYRKCIQENNEGQLVVTRSLFDRCLWLYRKEQFDEVTESLGSLPVLSDPICRTIQRVILGSAVYLQLDSQGRILLPQELRALCGIEKKVFLIGLNNKFEIRSEENFKACIAEDENKLKAELSSLETHSVLSDLRL</sequence>
<dbReference type="InterPro" id="IPR020603">
    <property type="entry name" value="MraZ_dom"/>
</dbReference>
<keyword evidence="4 7" id="KW-0805">Transcription regulation</keyword>
<dbReference type="NCBIfam" id="TIGR00242">
    <property type="entry name" value="division/cell wall cluster transcriptional repressor MraZ"/>
    <property type="match status" value="1"/>
</dbReference>
<comment type="subunit">
    <text evidence="7">Forms oligomers.</text>
</comment>
<proteinExistence type="inferred from homology"/>
<dbReference type="InterPro" id="IPR003444">
    <property type="entry name" value="MraZ"/>
</dbReference>
<dbReference type="HAMAP" id="MF_01008">
    <property type="entry name" value="MraZ"/>
    <property type="match status" value="1"/>
</dbReference>
<dbReference type="Proteomes" id="UP000731465">
    <property type="component" value="Unassembled WGS sequence"/>
</dbReference>
<dbReference type="RefSeq" id="WP_219937328.1">
    <property type="nucleotide sequence ID" value="NZ_JAGFNY010000010.1"/>
</dbReference>
<organism evidence="9 10">
    <name type="scientific">Succinivibrio faecicola</name>
    <dbReference type="NCBI Taxonomy" id="2820300"/>
    <lineage>
        <taxon>Bacteria</taxon>
        <taxon>Pseudomonadati</taxon>
        <taxon>Pseudomonadota</taxon>
        <taxon>Gammaproteobacteria</taxon>
        <taxon>Aeromonadales</taxon>
        <taxon>Succinivibrionaceae</taxon>
        <taxon>Succinivibrio</taxon>
    </lineage>
</organism>
<evidence type="ECO:0000313" key="10">
    <source>
        <dbReference type="Proteomes" id="UP000731465"/>
    </source>
</evidence>
<gene>
    <name evidence="7 9" type="primary">mraZ</name>
    <name evidence="9" type="ORF">J5V48_04290</name>
</gene>
<evidence type="ECO:0000256" key="7">
    <source>
        <dbReference type="HAMAP-Rule" id="MF_01008"/>
    </source>
</evidence>
<keyword evidence="3" id="KW-0677">Repeat</keyword>
<comment type="similarity">
    <text evidence="7">Belongs to the MraZ family.</text>
</comment>
<evidence type="ECO:0000256" key="1">
    <source>
        <dbReference type="ARBA" id="ARBA00013860"/>
    </source>
</evidence>
<dbReference type="PANTHER" id="PTHR34701:SF1">
    <property type="entry name" value="TRANSCRIPTIONAL REGULATOR MRAZ"/>
    <property type="match status" value="1"/>
</dbReference>
<reference evidence="9 10" key="1">
    <citation type="submission" date="2021-03" db="EMBL/GenBank/DDBJ databases">
        <title>Succinivibrio sp. nov. isolated from feces of cow.</title>
        <authorList>
            <person name="Choi J.-Y."/>
        </authorList>
    </citation>
    <scope>NUCLEOTIDE SEQUENCE [LARGE SCALE GENOMIC DNA]</scope>
    <source>
        <strain evidence="9 10">AGMB01872</strain>
    </source>
</reference>
<evidence type="ECO:0000256" key="6">
    <source>
        <dbReference type="ARBA" id="ARBA00023163"/>
    </source>
</evidence>
<keyword evidence="6 7" id="KW-0804">Transcription</keyword>
<keyword evidence="2 7" id="KW-0963">Cytoplasm</keyword>
<dbReference type="PROSITE" id="PS51740">
    <property type="entry name" value="SPOVT_ABRB"/>
    <property type="match status" value="2"/>
</dbReference>
<feature type="domain" description="SpoVT-AbrB" evidence="8">
    <location>
        <begin position="87"/>
        <end position="130"/>
    </location>
</feature>
<evidence type="ECO:0000256" key="4">
    <source>
        <dbReference type="ARBA" id="ARBA00023015"/>
    </source>
</evidence>
<keyword evidence="10" id="KW-1185">Reference proteome</keyword>
<dbReference type="InterPro" id="IPR037914">
    <property type="entry name" value="SpoVT-AbrB_sf"/>
</dbReference>
<comment type="subcellular location">
    <subcellularLocation>
        <location evidence="7">Cytoplasm</location>
        <location evidence="7">Nucleoid</location>
    </subcellularLocation>
</comment>
<dbReference type="InterPro" id="IPR035642">
    <property type="entry name" value="MraZ_N"/>
</dbReference>
<dbReference type="EMBL" id="JAGFNY010000010">
    <property type="protein sequence ID" value="MBW7570109.1"/>
    <property type="molecule type" value="Genomic_DNA"/>
</dbReference>
<dbReference type="CDD" id="cd16320">
    <property type="entry name" value="MraZ_N"/>
    <property type="match status" value="1"/>
</dbReference>
<feature type="domain" description="SpoVT-AbrB" evidence="8">
    <location>
        <begin position="10"/>
        <end position="57"/>
    </location>
</feature>
<evidence type="ECO:0000256" key="2">
    <source>
        <dbReference type="ARBA" id="ARBA00022490"/>
    </source>
</evidence>